<dbReference type="PROSITE" id="PS00599">
    <property type="entry name" value="AA_TRANSFER_CLASS_2"/>
    <property type="match status" value="1"/>
</dbReference>
<evidence type="ECO:0000313" key="10">
    <source>
        <dbReference type="EMBL" id="GAA2113582.1"/>
    </source>
</evidence>
<dbReference type="InterPro" id="IPR015424">
    <property type="entry name" value="PyrdxlP-dep_Trfase"/>
</dbReference>
<dbReference type="InterPro" id="IPR004839">
    <property type="entry name" value="Aminotransferase_I/II_large"/>
</dbReference>
<evidence type="ECO:0000256" key="5">
    <source>
        <dbReference type="ARBA" id="ARBA00022898"/>
    </source>
</evidence>
<evidence type="ECO:0000256" key="8">
    <source>
        <dbReference type="RuleBase" id="RU003693"/>
    </source>
</evidence>
<dbReference type="InterPro" id="IPR007730">
    <property type="entry name" value="SPOR-like_dom"/>
</dbReference>
<dbReference type="SUPFAM" id="SSF53383">
    <property type="entry name" value="PLP-dependent transferases"/>
    <property type="match status" value="1"/>
</dbReference>
<comment type="catalytic activity">
    <reaction evidence="7">
        <text>6-carboxyhexanoyl-[ACP] + L-alanine + H(+) = (8S)-8-amino-7-oxononanoate + holo-[ACP] + CO2</text>
        <dbReference type="Rhea" id="RHEA:42288"/>
        <dbReference type="Rhea" id="RHEA-COMP:9685"/>
        <dbReference type="Rhea" id="RHEA-COMP:9955"/>
        <dbReference type="ChEBI" id="CHEBI:15378"/>
        <dbReference type="ChEBI" id="CHEBI:16526"/>
        <dbReference type="ChEBI" id="CHEBI:57972"/>
        <dbReference type="ChEBI" id="CHEBI:64479"/>
        <dbReference type="ChEBI" id="CHEBI:78846"/>
        <dbReference type="ChEBI" id="CHEBI:149468"/>
        <dbReference type="EC" id="2.3.1.47"/>
    </reaction>
</comment>
<name>A0ABP5JAX8_9ACTN</name>
<proteinExistence type="inferred from homology"/>
<protein>
    <recommendedName>
        <fullName evidence="3">8-amino-7-oxononanoate synthase</fullName>
        <ecNumber evidence="3">2.3.1.47</ecNumber>
    </recommendedName>
</protein>
<dbReference type="Proteomes" id="UP001500575">
    <property type="component" value="Unassembled WGS sequence"/>
</dbReference>
<dbReference type="Gene3D" id="3.90.1150.10">
    <property type="entry name" value="Aspartate Aminotransferase, domain 1"/>
    <property type="match status" value="1"/>
</dbReference>
<evidence type="ECO:0000256" key="6">
    <source>
        <dbReference type="ARBA" id="ARBA00023315"/>
    </source>
</evidence>
<dbReference type="InterPro" id="IPR015421">
    <property type="entry name" value="PyrdxlP-dep_Trfase_major"/>
</dbReference>
<dbReference type="PROSITE" id="PS51724">
    <property type="entry name" value="SPOR"/>
    <property type="match status" value="1"/>
</dbReference>
<organism evidence="10 11">
    <name type="scientific">Nocardioides bigeumensis</name>
    <dbReference type="NCBI Taxonomy" id="433657"/>
    <lineage>
        <taxon>Bacteria</taxon>
        <taxon>Bacillati</taxon>
        <taxon>Actinomycetota</taxon>
        <taxon>Actinomycetes</taxon>
        <taxon>Propionibacteriales</taxon>
        <taxon>Nocardioidaceae</taxon>
        <taxon>Nocardioides</taxon>
    </lineage>
</organism>
<dbReference type="InterPro" id="IPR001917">
    <property type="entry name" value="Aminotrans_II_pyridoxalP_BS"/>
</dbReference>
<dbReference type="EC" id="2.3.1.47" evidence="3"/>
<dbReference type="Gene3D" id="3.40.640.10">
    <property type="entry name" value="Type I PLP-dependent aspartate aminotransferase-like (Major domain)"/>
    <property type="match status" value="1"/>
</dbReference>
<evidence type="ECO:0000313" key="11">
    <source>
        <dbReference type="Proteomes" id="UP001500575"/>
    </source>
</evidence>
<comment type="caution">
    <text evidence="10">The sequence shown here is derived from an EMBL/GenBank/DDBJ whole genome shotgun (WGS) entry which is preliminary data.</text>
</comment>
<evidence type="ECO:0000256" key="4">
    <source>
        <dbReference type="ARBA" id="ARBA00022679"/>
    </source>
</evidence>
<dbReference type="InterPro" id="IPR050087">
    <property type="entry name" value="AON_synthase_class-II"/>
</dbReference>
<dbReference type="Pfam" id="PF00155">
    <property type="entry name" value="Aminotran_1_2"/>
    <property type="match status" value="1"/>
</dbReference>
<dbReference type="NCBIfam" id="NF005394">
    <property type="entry name" value="PRK06939.1"/>
    <property type="match status" value="1"/>
</dbReference>
<sequence length="398" mass="42481">MTSSAERFDASINERLHQLRAAGTYKHEIIMEGPQSSTVTTVAGPMRNFCANNYLGLASHPAVVEGARRGLQERGVGLASVRFICGTQDEHRALEQDVAGLLGYDDAILFGSCFDANTGLFAGIATEHDVIISDELNHASIIDGIRLSRARRSVYRHGDVADLRHRLGQARDEAHQLFVVTDGVFSMEGHLAPLPQILDVAEEFGAVVVVDDSHGVGVVGAKGFGTVDLYGAQPRVAIQTGTFGKALGGASGGYVVGSRTVVDLLRQTARPYLFSNALAPAVVGSARAAIDVLTHSPELVRRLHENVVWFREAIASAGFKVLSGDHAIVAVMVGEEERAAQLATRIRQAGVLVVAFSYPVVPRGEARIRVQISADHSRADLEAAVGAFRAANEEFSIV</sequence>
<evidence type="ECO:0000259" key="9">
    <source>
        <dbReference type="PROSITE" id="PS51724"/>
    </source>
</evidence>
<dbReference type="PANTHER" id="PTHR13693:SF102">
    <property type="entry name" value="2-AMINO-3-KETOBUTYRATE COENZYME A LIGASE, MITOCHONDRIAL"/>
    <property type="match status" value="1"/>
</dbReference>
<keyword evidence="5 8" id="KW-0663">Pyridoxal phosphate</keyword>
<comment type="cofactor">
    <cofactor evidence="1 8">
        <name>pyridoxal 5'-phosphate</name>
        <dbReference type="ChEBI" id="CHEBI:597326"/>
    </cofactor>
</comment>
<dbReference type="RefSeq" id="WP_344301573.1">
    <property type="nucleotide sequence ID" value="NZ_BAAAQQ010000001.1"/>
</dbReference>
<keyword evidence="11" id="KW-1185">Reference proteome</keyword>
<evidence type="ECO:0000256" key="7">
    <source>
        <dbReference type="ARBA" id="ARBA00047715"/>
    </source>
</evidence>
<reference evidence="11" key="1">
    <citation type="journal article" date="2019" name="Int. J. Syst. Evol. Microbiol.">
        <title>The Global Catalogue of Microorganisms (GCM) 10K type strain sequencing project: providing services to taxonomists for standard genome sequencing and annotation.</title>
        <authorList>
            <consortium name="The Broad Institute Genomics Platform"/>
            <consortium name="The Broad Institute Genome Sequencing Center for Infectious Disease"/>
            <person name="Wu L."/>
            <person name="Ma J."/>
        </authorList>
    </citation>
    <scope>NUCLEOTIDE SEQUENCE [LARGE SCALE GENOMIC DNA]</scope>
    <source>
        <strain evidence="11">JCM 16021</strain>
    </source>
</reference>
<feature type="domain" description="SPOR" evidence="9">
    <location>
        <begin position="320"/>
        <end position="398"/>
    </location>
</feature>
<accession>A0ABP5JAX8</accession>
<dbReference type="PANTHER" id="PTHR13693">
    <property type="entry name" value="CLASS II AMINOTRANSFERASE/8-AMINO-7-OXONONANOATE SYNTHASE"/>
    <property type="match status" value="1"/>
</dbReference>
<dbReference type="CDD" id="cd06454">
    <property type="entry name" value="KBL_like"/>
    <property type="match status" value="1"/>
</dbReference>
<evidence type="ECO:0000256" key="2">
    <source>
        <dbReference type="ARBA" id="ARBA00008392"/>
    </source>
</evidence>
<keyword evidence="4" id="KW-0808">Transferase</keyword>
<gene>
    <name evidence="10" type="ORF">GCM10009843_01420</name>
</gene>
<comment type="similarity">
    <text evidence="2 8">Belongs to the class-II pyridoxal-phosphate-dependent aminotransferase family.</text>
</comment>
<evidence type="ECO:0000256" key="3">
    <source>
        <dbReference type="ARBA" id="ARBA00013187"/>
    </source>
</evidence>
<dbReference type="EMBL" id="BAAAQQ010000001">
    <property type="protein sequence ID" value="GAA2113582.1"/>
    <property type="molecule type" value="Genomic_DNA"/>
</dbReference>
<evidence type="ECO:0000256" key="1">
    <source>
        <dbReference type="ARBA" id="ARBA00001933"/>
    </source>
</evidence>
<keyword evidence="6" id="KW-0012">Acyltransferase</keyword>
<dbReference type="InterPro" id="IPR015422">
    <property type="entry name" value="PyrdxlP-dep_Trfase_small"/>
</dbReference>